<accession>K6UCU1</accession>
<evidence type="ECO:0000256" key="1">
    <source>
        <dbReference type="SAM" id="MobiDB-lite"/>
    </source>
</evidence>
<dbReference type="GeneID" id="14691912"/>
<dbReference type="Proteomes" id="UP000006319">
    <property type="component" value="Chromosome 6"/>
</dbReference>
<feature type="transmembrane region" description="Helical" evidence="2">
    <location>
        <begin position="81"/>
        <end position="97"/>
    </location>
</feature>
<evidence type="ECO:0000313" key="3">
    <source>
        <dbReference type="EMBL" id="GAB65441.1"/>
    </source>
</evidence>
<feature type="compositionally biased region" description="Low complexity" evidence="1">
    <location>
        <begin position="192"/>
        <end position="207"/>
    </location>
</feature>
<dbReference type="OMA" id="ITCICDE"/>
<sequence>MEEDNAKQTLFSKKHKQRNRFECQFCWSKNRTCANMHLTWEVALLVVHILIFPILIFKLVMDGKLEHKEKTLFRSFESGGHFMQGIVFILLIVPFKFNKMIINWIYNLAMKNETCMDECTQHPYHLTYQQLHQQPGDNMEESKKGNSLSNKEGDDAGVSEKGNERDSSMNTARGSFDDDNIDQQEVGDRTTKNQVVKNQKVNNKTVNSQAVAEHFADASKMDTGKRDGHAEFIHIGYANSDSVGNNIDHQNGNAGKNTSGEHLTTNMQRTGINGRPPCENTDSNIPLCESFVNSLVFPPNTPNHSREKIQCFFMCAKLYANKKSAFLFFLKYFFTVSLMFTYPLYNLWKRKRRYKNFYCSSYFSNAFDFASGLLMGSFFVLSYGLMNFFDNLYKNRKKEKFQFFDNYPFLREMKCICDENARLILYNNPHLRKIGIQYLKSYRTYKKFLFKGFFVLFFASMKGLTECQSLETTGALKR</sequence>
<feature type="transmembrane region" description="Helical" evidence="2">
    <location>
        <begin position="38"/>
        <end position="61"/>
    </location>
</feature>
<name>K6UCU1_PLACD</name>
<feature type="transmembrane region" description="Helical" evidence="2">
    <location>
        <begin position="326"/>
        <end position="345"/>
    </location>
</feature>
<proteinExistence type="predicted"/>
<dbReference type="EMBL" id="DF157098">
    <property type="protein sequence ID" value="GAB65441.1"/>
    <property type="molecule type" value="Genomic_DNA"/>
</dbReference>
<keyword evidence="2" id="KW-0812">Transmembrane</keyword>
<dbReference type="OrthoDB" id="371207at2759"/>
<reference evidence="3 4" key="1">
    <citation type="journal article" date="2012" name="Nat. Genet.">
        <title>Plasmodium cynomolgi genome sequences provide insight into Plasmodium vivax and the monkey malaria clade.</title>
        <authorList>
            <person name="Tachibana S."/>
            <person name="Sullivan S.A."/>
            <person name="Kawai S."/>
            <person name="Nakamura S."/>
            <person name="Kim H.R."/>
            <person name="Goto N."/>
            <person name="Arisue N."/>
            <person name="Palacpac N.M.Q."/>
            <person name="Honma H."/>
            <person name="Yagi M."/>
            <person name="Tougan T."/>
            <person name="Katakai Y."/>
            <person name="Kaneko O."/>
            <person name="Mita T."/>
            <person name="Kita K."/>
            <person name="Yasutomi Y."/>
            <person name="Sutton P.L."/>
            <person name="Shakhbatyan R."/>
            <person name="Horii T."/>
            <person name="Yasunaga T."/>
            <person name="Barnwell J.W."/>
            <person name="Escalante A.A."/>
            <person name="Carlton J.M."/>
            <person name="Tanabe K."/>
        </authorList>
    </citation>
    <scope>NUCLEOTIDE SEQUENCE [LARGE SCALE GENOMIC DNA]</scope>
    <source>
        <strain evidence="3 4">B</strain>
    </source>
</reference>
<keyword evidence="4" id="KW-1185">Reference proteome</keyword>
<dbReference type="PhylomeDB" id="K6UCU1"/>
<dbReference type="eggNOG" id="ENOG502TN7J">
    <property type="taxonomic scope" value="Eukaryota"/>
</dbReference>
<protein>
    <submittedName>
        <fullName evidence="3">Uncharacterized protein</fullName>
    </submittedName>
</protein>
<feature type="transmembrane region" description="Helical" evidence="2">
    <location>
        <begin position="365"/>
        <end position="389"/>
    </location>
</feature>
<organism evidence="3 4">
    <name type="scientific">Plasmodium cynomolgi (strain B)</name>
    <dbReference type="NCBI Taxonomy" id="1120755"/>
    <lineage>
        <taxon>Eukaryota</taxon>
        <taxon>Sar</taxon>
        <taxon>Alveolata</taxon>
        <taxon>Apicomplexa</taxon>
        <taxon>Aconoidasida</taxon>
        <taxon>Haemosporida</taxon>
        <taxon>Plasmodiidae</taxon>
        <taxon>Plasmodium</taxon>
        <taxon>Plasmodium (Plasmodium)</taxon>
    </lineage>
</organism>
<dbReference type="KEGG" id="pcy:PCYB_061730"/>
<dbReference type="VEuPathDB" id="PlasmoDB:PCYB_061730"/>
<gene>
    <name evidence="3" type="ORF">PCYB_061730</name>
</gene>
<feature type="region of interest" description="Disordered" evidence="1">
    <location>
        <begin position="133"/>
        <end position="208"/>
    </location>
</feature>
<evidence type="ECO:0000313" key="4">
    <source>
        <dbReference type="Proteomes" id="UP000006319"/>
    </source>
</evidence>
<dbReference type="RefSeq" id="XP_004221388.1">
    <property type="nucleotide sequence ID" value="XM_004221340.1"/>
</dbReference>
<dbReference type="AlphaFoldDB" id="K6UCU1"/>
<keyword evidence="2" id="KW-1133">Transmembrane helix</keyword>
<evidence type="ECO:0000256" key="2">
    <source>
        <dbReference type="SAM" id="Phobius"/>
    </source>
</evidence>
<keyword evidence="2" id="KW-0472">Membrane</keyword>